<evidence type="ECO:0000313" key="3">
    <source>
        <dbReference type="Proteomes" id="UP000735302"/>
    </source>
</evidence>
<evidence type="ECO:0000256" key="1">
    <source>
        <dbReference type="SAM" id="MobiDB-lite"/>
    </source>
</evidence>
<accession>A0AAV4AXZ7</accession>
<keyword evidence="3" id="KW-1185">Reference proteome</keyword>
<name>A0AAV4AXZ7_9GAST</name>
<feature type="compositionally biased region" description="Basic and acidic residues" evidence="1">
    <location>
        <begin position="79"/>
        <end position="90"/>
    </location>
</feature>
<gene>
    <name evidence="2" type="ORF">PoB_003787300</name>
</gene>
<evidence type="ECO:0008006" key="4">
    <source>
        <dbReference type="Google" id="ProtNLM"/>
    </source>
</evidence>
<dbReference type="AlphaFoldDB" id="A0AAV4AXZ7"/>
<comment type="caution">
    <text evidence="2">The sequence shown here is derived from an EMBL/GenBank/DDBJ whole genome shotgun (WGS) entry which is preliminary data.</text>
</comment>
<dbReference type="EMBL" id="BLXT01004280">
    <property type="protein sequence ID" value="GFO11368.1"/>
    <property type="molecule type" value="Genomic_DNA"/>
</dbReference>
<feature type="region of interest" description="Disordered" evidence="1">
    <location>
        <begin position="47"/>
        <end position="97"/>
    </location>
</feature>
<proteinExistence type="predicted"/>
<dbReference type="PANTHER" id="PTHR34239">
    <property type="entry name" value="APPLE DOMAIN-CONTAINING PROTEIN"/>
    <property type="match status" value="1"/>
</dbReference>
<evidence type="ECO:0000313" key="2">
    <source>
        <dbReference type="EMBL" id="GFO11368.1"/>
    </source>
</evidence>
<organism evidence="2 3">
    <name type="scientific">Plakobranchus ocellatus</name>
    <dbReference type="NCBI Taxonomy" id="259542"/>
    <lineage>
        <taxon>Eukaryota</taxon>
        <taxon>Metazoa</taxon>
        <taxon>Spiralia</taxon>
        <taxon>Lophotrochozoa</taxon>
        <taxon>Mollusca</taxon>
        <taxon>Gastropoda</taxon>
        <taxon>Heterobranchia</taxon>
        <taxon>Euthyneura</taxon>
        <taxon>Panpulmonata</taxon>
        <taxon>Sacoglossa</taxon>
        <taxon>Placobranchoidea</taxon>
        <taxon>Plakobranchidae</taxon>
        <taxon>Plakobranchus</taxon>
    </lineage>
</organism>
<protein>
    <recommendedName>
        <fullName evidence="4">Biogenesis of lysosome-related organelles complex 1 subunit 3</fullName>
    </recommendedName>
</protein>
<sequence length="217" mass="23885">MTLKILLQLQVNSHHIFLPRLLSVGVASAPPPLWRYSQSVLEAIGTGDLSTHDSDTGVPGVENPDPPGGDALESEVDDADKSPDRYKEASAEYEADEEVGAPVAENLAPFITKSLSEPMKDEKLREKVQRYKRPKNCETLTRKINKTISSLLNNYRKKKDMIWASQQKTINKATIAIARSAEIITEMAKIDNKSAPPKAKQAVKALTDDISVLGHVQ</sequence>
<dbReference type="Proteomes" id="UP000735302">
    <property type="component" value="Unassembled WGS sequence"/>
</dbReference>
<dbReference type="PANTHER" id="PTHR34239:SF2">
    <property type="entry name" value="TRANSPOSABLE ELEMENT P TRANSPOSASE_THAP9 CONSERVED DOMAIN-CONTAINING PROTEIN"/>
    <property type="match status" value="1"/>
</dbReference>
<reference evidence="2 3" key="1">
    <citation type="journal article" date="2021" name="Elife">
        <title>Chloroplast acquisition without the gene transfer in kleptoplastic sea slugs, Plakobranchus ocellatus.</title>
        <authorList>
            <person name="Maeda T."/>
            <person name="Takahashi S."/>
            <person name="Yoshida T."/>
            <person name="Shimamura S."/>
            <person name="Takaki Y."/>
            <person name="Nagai Y."/>
            <person name="Toyoda A."/>
            <person name="Suzuki Y."/>
            <person name="Arimoto A."/>
            <person name="Ishii H."/>
            <person name="Satoh N."/>
            <person name="Nishiyama T."/>
            <person name="Hasebe M."/>
            <person name="Maruyama T."/>
            <person name="Minagawa J."/>
            <person name="Obokata J."/>
            <person name="Shigenobu S."/>
        </authorList>
    </citation>
    <scope>NUCLEOTIDE SEQUENCE [LARGE SCALE GENOMIC DNA]</scope>
</reference>